<feature type="transmembrane region" description="Helical" evidence="17">
    <location>
        <begin position="257"/>
        <end position="277"/>
    </location>
</feature>
<evidence type="ECO:0000313" key="20">
    <source>
        <dbReference type="EMBL" id="KON31932.1"/>
    </source>
</evidence>
<feature type="transmembrane region" description="Helical" evidence="17">
    <location>
        <begin position="373"/>
        <end position="392"/>
    </location>
</feature>
<dbReference type="AlphaFoldDB" id="A0A0M0BTI6"/>
<comment type="pathway">
    <text evidence="4">Protein modification; protein glycosylation.</text>
</comment>
<comment type="caution">
    <text evidence="20">The sequence shown here is derived from an EMBL/GenBank/DDBJ whole genome shotgun (WGS) entry which is preliminary data.</text>
</comment>
<evidence type="ECO:0000256" key="9">
    <source>
        <dbReference type="ARBA" id="ARBA00022692"/>
    </source>
</evidence>
<feature type="transmembrane region" description="Helical" evidence="17">
    <location>
        <begin position="105"/>
        <end position="124"/>
    </location>
</feature>
<dbReference type="InterPro" id="IPR048307">
    <property type="entry name" value="STT3_N"/>
</dbReference>
<dbReference type="PANTHER" id="PTHR13872:SF1">
    <property type="entry name" value="DOLICHYL-DIPHOSPHOOLIGOSACCHARIDE--PROTEIN GLYCOSYLTRANSFERASE SUBUNIT STT3B"/>
    <property type="match status" value="1"/>
</dbReference>
<evidence type="ECO:0000313" key="21">
    <source>
        <dbReference type="Proteomes" id="UP000054016"/>
    </source>
</evidence>
<comment type="cofactor">
    <cofactor evidence="2">
        <name>Mg(2+)</name>
        <dbReference type="ChEBI" id="CHEBI:18420"/>
    </cofactor>
</comment>
<dbReference type="GO" id="GO:0046872">
    <property type="term" value="F:metal ion binding"/>
    <property type="evidence" value="ECO:0007669"/>
    <property type="project" value="UniProtKB-KW"/>
</dbReference>
<evidence type="ECO:0000256" key="17">
    <source>
        <dbReference type="SAM" id="Phobius"/>
    </source>
</evidence>
<dbReference type="UniPathway" id="UPA00378"/>
<feature type="transmembrane region" description="Helical" evidence="17">
    <location>
        <begin position="283"/>
        <end position="303"/>
    </location>
</feature>
<evidence type="ECO:0000256" key="12">
    <source>
        <dbReference type="ARBA" id="ARBA00022989"/>
    </source>
</evidence>
<dbReference type="Pfam" id="PF02516">
    <property type="entry name" value="STT3"/>
    <property type="match status" value="1"/>
</dbReference>
<dbReference type="GO" id="GO:0012505">
    <property type="term" value="C:endomembrane system"/>
    <property type="evidence" value="ECO:0007669"/>
    <property type="project" value="UniProtKB-SubCell"/>
</dbReference>
<feature type="transmembrane region" description="Helical" evidence="17">
    <location>
        <begin position="399"/>
        <end position="417"/>
    </location>
</feature>
<evidence type="ECO:0000259" key="18">
    <source>
        <dbReference type="Pfam" id="PF02516"/>
    </source>
</evidence>
<organism evidence="20 21">
    <name type="scientific">miscellaneous Crenarchaeota group-1 archaeon SG8-32-3</name>
    <dbReference type="NCBI Taxonomy" id="1685125"/>
    <lineage>
        <taxon>Archaea</taxon>
        <taxon>Candidatus Bathyarchaeota</taxon>
        <taxon>MCG-1</taxon>
    </lineage>
</organism>
<evidence type="ECO:0000256" key="7">
    <source>
        <dbReference type="ARBA" id="ARBA00022676"/>
    </source>
</evidence>
<feature type="transmembrane region" description="Helical" evidence="17">
    <location>
        <begin position="315"/>
        <end position="334"/>
    </location>
</feature>
<name>A0A0M0BTI6_9ARCH</name>
<evidence type="ECO:0000256" key="1">
    <source>
        <dbReference type="ARBA" id="ARBA00001936"/>
    </source>
</evidence>
<protein>
    <recommendedName>
        <fullName evidence="6">dolichyl-phosphooligosaccharide-protein glycotransferase</fullName>
        <ecNumber evidence="6">2.4.99.21</ecNumber>
    </recommendedName>
    <alternativeName>
        <fullName evidence="15">Oligosaccharyl transferase</fullName>
    </alternativeName>
</protein>
<reference evidence="21" key="1">
    <citation type="submission" date="2015-06" db="EMBL/GenBank/DDBJ databases">
        <title>New insights into the roles of widespread benthic archaea in carbon and nitrogen cycling.</title>
        <authorList>
            <person name="Lazar C.S."/>
            <person name="Baker B.J."/>
            <person name="Seitz K.W."/>
            <person name="Hyde A.S."/>
            <person name="Dick G.J."/>
            <person name="Hinrichs K.-U."/>
            <person name="Teske A.P."/>
        </authorList>
    </citation>
    <scope>NUCLEOTIDE SEQUENCE [LARGE SCALE GENOMIC DNA]</scope>
</reference>
<keyword evidence="10" id="KW-0479">Metal-binding</keyword>
<keyword evidence="13 17" id="KW-0472">Membrane</keyword>
<evidence type="ECO:0000256" key="13">
    <source>
        <dbReference type="ARBA" id="ARBA00023136"/>
    </source>
</evidence>
<evidence type="ECO:0000256" key="5">
    <source>
        <dbReference type="ARBA" id="ARBA00010810"/>
    </source>
</evidence>
<keyword evidence="8" id="KW-0808">Transferase</keyword>
<evidence type="ECO:0000256" key="14">
    <source>
        <dbReference type="ARBA" id="ARBA00023211"/>
    </source>
</evidence>
<sequence>MKERLVNGLKAFGRLRIQTSHASIICYSTLLLILFIAFTIRVLPIRWEIPTGDVRLNEFDPYYQFSLTNKMVRDGLLSPYLENGGEGWINYQQWYPDGLDMSRSLPALPMTAAILYSIISWLGVNVDLMTFCSIFPVIFGTLSCLIIYFVGKDIGGKAIGLFAALFLALAPSFLQRTALGFFDTEVLGIVGLLAFILMFLRAIDENRSLRSSLVFSAGAGAALAYFIGAWGAAYFLVDLAILFVFVLILLKRYSQRLLFSYSLTFGLALFVAANIPYISIGYLTSGAVIPVAGVFLLLCLLEVLRHNISARTKVLLAGATLAAVVGGFIALWQLGYMQNIAGKFITVLDPFVRSASPLIESVAEHRISAWGNIYFELGLGILFFLAGLYFTLRNPTNRNVFLLIFGATSLYFAASMVRLLVIFAPAFCLLAATGIIGILKPFYTLLREAPQIAVKSKRRIARVSKEYSGVVLFLVFMLLVTNFAFAPQNGGVPRVYSQAYSPLTVSAASLPIGGENLPEPAQEWLDMLSWTRNNLQTTTVVCAWWDYGYWLSILGNVTTLADNATVNSTQIENIGFIFMASEDKAMTMLEKYDAEYILIFTTLSLAQSSEGTYYIVQPVGFGDEGKWSWMARISGQARDRFVQDGLLSAGEAWTDETDFGEYSNTTGRFEWNDAGRASTVYKLLSYAKQRWADVSGTEYGVVPDEAGVAPTYFKQAFFAGLDLKPAEASAKYGGLIPIVALYEIDWASYYAATD</sequence>
<gene>
    <name evidence="20" type="ORF">AC478_01760</name>
</gene>
<evidence type="ECO:0000256" key="8">
    <source>
        <dbReference type="ARBA" id="ARBA00022679"/>
    </source>
</evidence>
<evidence type="ECO:0000256" key="6">
    <source>
        <dbReference type="ARBA" id="ARBA00012602"/>
    </source>
</evidence>
<dbReference type="GO" id="GO:0004576">
    <property type="term" value="F:oligosaccharyl transferase activity"/>
    <property type="evidence" value="ECO:0007669"/>
    <property type="project" value="InterPro"/>
</dbReference>
<comment type="similarity">
    <text evidence="5">Belongs to the STT3 family.</text>
</comment>
<evidence type="ECO:0000256" key="10">
    <source>
        <dbReference type="ARBA" id="ARBA00022723"/>
    </source>
</evidence>
<evidence type="ECO:0000256" key="16">
    <source>
        <dbReference type="ARBA" id="ARBA00034066"/>
    </source>
</evidence>
<feature type="transmembrane region" description="Helical" evidence="17">
    <location>
        <begin position="223"/>
        <end position="250"/>
    </location>
</feature>
<feature type="transmembrane region" description="Helical" evidence="17">
    <location>
        <begin position="423"/>
        <end position="446"/>
    </location>
</feature>
<dbReference type="Proteomes" id="UP000054016">
    <property type="component" value="Unassembled WGS sequence"/>
</dbReference>
<feature type="transmembrane region" description="Helical" evidence="17">
    <location>
        <begin position="186"/>
        <end position="203"/>
    </location>
</feature>
<accession>A0A0M0BTI6</accession>
<keyword evidence="11" id="KW-0460">Magnesium</keyword>
<proteinExistence type="inferred from homology"/>
<dbReference type="Pfam" id="PF21436">
    <property type="entry name" value="STT3-PglB_core"/>
    <property type="match status" value="1"/>
</dbReference>
<keyword evidence="9 17" id="KW-0812">Transmembrane</keyword>
<feature type="transmembrane region" description="Helical" evidence="17">
    <location>
        <begin position="131"/>
        <end position="150"/>
    </location>
</feature>
<dbReference type="EC" id="2.4.99.21" evidence="6"/>
<keyword evidence="7" id="KW-0328">Glycosyltransferase</keyword>
<comment type="cofactor">
    <cofactor evidence="1">
        <name>Mn(2+)</name>
        <dbReference type="ChEBI" id="CHEBI:29035"/>
    </cofactor>
</comment>
<evidence type="ECO:0000256" key="11">
    <source>
        <dbReference type="ARBA" id="ARBA00022842"/>
    </source>
</evidence>
<evidence type="ECO:0000256" key="15">
    <source>
        <dbReference type="ARBA" id="ARBA00030679"/>
    </source>
</evidence>
<evidence type="ECO:0000256" key="4">
    <source>
        <dbReference type="ARBA" id="ARBA00004922"/>
    </source>
</evidence>
<feature type="domain" description="STT3/PglB/AglB core" evidence="19">
    <location>
        <begin position="540"/>
        <end position="596"/>
    </location>
</feature>
<dbReference type="Gene3D" id="3.40.50.12610">
    <property type="match status" value="1"/>
</dbReference>
<comment type="subcellular location">
    <subcellularLocation>
        <location evidence="3">Endomembrane system</location>
        <topology evidence="3">Multi-pass membrane protein</topology>
    </subcellularLocation>
</comment>
<dbReference type="PANTHER" id="PTHR13872">
    <property type="entry name" value="DOLICHYL-DIPHOSPHOOLIGOSACCHARIDE--PROTEIN GLYCOSYLTRANSFERASE SUBUNIT"/>
    <property type="match status" value="1"/>
</dbReference>
<feature type="transmembrane region" description="Helical" evidence="17">
    <location>
        <begin position="156"/>
        <end position="174"/>
    </location>
</feature>
<evidence type="ECO:0000256" key="3">
    <source>
        <dbReference type="ARBA" id="ARBA00004127"/>
    </source>
</evidence>
<comment type="catalytic activity">
    <reaction evidence="16">
        <text>an archaeal dolichyl phosphooligosaccharide + [protein]-L-asparagine = an archaeal dolichyl phosphate + a glycoprotein with the oligosaccharide chain attached by N-beta-D-glycosyl linkage to a protein L-asparagine.</text>
        <dbReference type="EC" id="2.4.99.21"/>
    </reaction>
</comment>
<keyword evidence="12 17" id="KW-1133">Transmembrane helix</keyword>
<feature type="transmembrane region" description="Helical" evidence="17">
    <location>
        <begin position="467"/>
        <end position="485"/>
    </location>
</feature>
<evidence type="ECO:0000256" key="2">
    <source>
        <dbReference type="ARBA" id="ARBA00001946"/>
    </source>
</evidence>
<dbReference type="InterPro" id="IPR003674">
    <property type="entry name" value="Oligo_trans_STT3"/>
</dbReference>
<feature type="domain" description="Oligosaccharyl transferase STT3 N-terminal" evidence="18">
    <location>
        <begin position="54"/>
        <end position="431"/>
    </location>
</feature>
<dbReference type="EMBL" id="LFWV01000018">
    <property type="protein sequence ID" value="KON31932.1"/>
    <property type="molecule type" value="Genomic_DNA"/>
</dbReference>
<evidence type="ECO:0000259" key="19">
    <source>
        <dbReference type="Pfam" id="PF21436"/>
    </source>
</evidence>
<keyword evidence="14" id="KW-0464">Manganese</keyword>
<feature type="transmembrane region" description="Helical" evidence="17">
    <location>
        <begin position="21"/>
        <end position="43"/>
    </location>
</feature>
<dbReference type="GO" id="GO:0016020">
    <property type="term" value="C:membrane"/>
    <property type="evidence" value="ECO:0007669"/>
    <property type="project" value="InterPro"/>
</dbReference>
<dbReference type="InterPro" id="IPR048999">
    <property type="entry name" value="STT3-PglB_core"/>
</dbReference>